<dbReference type="Pfam" id="PF08309">
    <property type="entry name" value="LVIVD"/>
    <property type="match status" value="2"/>
</dbReference>
<accession>A0A381SRW1</accession>
<dbReference type="PROSITE" id="PS51257">
    <property type="entry name" value="PROKAR_LIPOPROTEIN"/>
    <property type="match status" value="1"/>
</dbReference>
<dbReference type="EMBL" id="UINC01003489">
    <property type="protein sequence ID" value="SVA06765.1"/>
    <property type="molecule type" value="Genomic_DNA"/>
</dbReference>
<name>A0A381SRW1_9ZZZZ</name>
<sequence>MKNKKILTSIYKFIVLILIIISCEGSSDVVLNVGSSGVNSDFSTNGESGTGIGGSMARFTIVGDYLYTVDSWDLNTFDISDQINPEFKSKVGLGWGVETIFPYDNRLFIGAQNGMYIYDLENKVEPEWISTYEHITSCDPVVVQGDFAFVTLRGGTECQGFNNQLDIIDISKISEPILFKSYSMINPHGLGIDGDCLFITEGEYGLKMYDISKLNEIELTKHFQDISSIDVIPFMGILMMIGNDGFYQYSYDCDKGEIDYISTIPINRL</sequence>
<dbReference type="AlphaFoldDB" id="A0A381SRW1"/>
<protein>
    <recommendedName>
        <fullName evidence="2">LVIVD repeat-containing protein</fullName>
    </recommendedName>
</protein>
<reference evidence="1" key="1">
    <citation type="submission" date="2018-05" db="EMBL/GenBank/DDBJ databases">
        <authorList>
            <person name="Lanie J.A."/>
            <person name="Ng W.-L."/>
            <person name="Kazmierczak K.M."/>
            <person name="Andrzejewski T.M."/>
            <person name="Davidsen T.M."/>
            <person name="Wayne K.J."/>
            <person name="Tettelin H."/>
            <person name="Glass J.I."/>
            <person name="Rusch D."/>
            <person name="Podicherti R."/>
            <person name="Tsui H.-C.T."/>
            <person name="Winkler M.E."/>
        </authorList>
    </citation>
    <scope>NUCLEOTIDE SEQUENCE</scope>
</reference>
<proteinExistence type="predicted"/>
<evidence type="ECO:0000313" key="1">
    <source>
        <dbReference type="EMBL" id="SVA06765.1"/>
    </source>
</evidence>
<organism evidence="1">
    <name type="scientific">marine metagenome</name>
    <dbReference type="NCBI Taxonomy" id="408172"/>
    <lineage>
        <taxon>unclassified sequences</taxon>
        <taxon>metagenomes</taxon>
        <taxon>ecological metagenomes</taxon>
    </lineage>
</organism>
<dbReference type="SUPFAM" id="SSF69304">
    <property type="entry name" value="Tricorn protease N-terminal domain"/>
    <property type="match status" value="1"/>
</dbReference>
<gene>
    <name evidence="1" type="ORF">METZ01_LOCUS59619</name>
</gene>
<evidence type="ECO:0008006" key="2">
    <source>
        <dbReference type="Google" id="ProtNLM"/>
    </source>
</evidence>
<dbReference type="InterPro" id="IPR013211">
    <property type="entry name" value="LVIVD"/>
</dbReference>